<dbReference type="PANTHER" id="PTHR42961">
    <property type="entry name" value="IRON-SULFUR PROTEIN NUBPL"/>
    <property type="match status" value="1"/>
</dbReference>
<organism evidence="10 11">
    <name type="scientific">Uliginosibacterium paludis</name>
    <dbReference type="NCBI Taxonomy" id="1615952"/>
    <lineage>
        <taxon>Bacteria</taxon>
        <taxon>Pseudomonadati</taxon>
        <taxon>Pseudomonadota</taxon>
        <taxon>Betaproteobacteria</taxon>
        <taxon>Rhodocyclales</taxon>
        <taxon>Zoogloeaceae</taxon>
        <taxon>Uliginosibacterium</taxon>
    </lineage>
</organism>
<evidence type="ECO:0000256" key="6">
    <source>
        <dbReference type="ARBA" id="ARBA00023004"/>
    </source>
</evidence>
<keyword evidence="6 8" id="KW-0408">Iron</keyword>
<dbReference type="NCBIfam" id="NF008669">
    <property type="entry name" value="PRK11670.1"/>
    <property type="match status" value="1"/>
</dbReference>
<evidence type="ECO:0000313" key="11">
    <source>
        <dbReference type="Proteomes" id="UP001548590"/>
    </source>
</evidence>
<gene>
    <name evidence="10" type="primary">apbC</name>
    <name evidence="10" type="ORF">ABVT11_15115</name>
</gene>
<evidence type="ECO:0000256" key="5">
    <source>
        <dbReference type="ARBA" id="ARBA00022840"/>
    </source>
</evidence>
<evidence type="ECO:0000259" key="9">
    <source>
        <dbReference type="Pfam" id="PF01883"/>
    </source>
</evidence>
<evidence type="ECO:0000313" key="10">
    <source>
        <dbReference type="EMBL" id="MET1491167.1"/>
    </source>
</evidence>
<dbReference type="SUPFAM" id="SSF117916">
    <property type="entry name" value="Fe-S cluster assembly (FSCA) domain-like"/>
    <property type="match status" value="1"/>
</dbReference>
<comment type="subunit">
    <text evidence="8">Homodimer.</text>
</comment>
<comment type="caution">
    <text evidence="10">The sequence shown here is derived from an EMBL/GenBank/DDBJ whole genome shotgun (WGS) entry which is preliminary data.</text>
</comment>
<dbReference type="InterPro" id="IPR002744">
    <property type="entry name" value="MIP18-like"/>
</dbReference>
<accession>A0ABV2CTD0</accession>
<reference evidence="10 11" key="1">
    <citation type="submission" date="2024-07" db="EMBL/GenBank/DDBJ databases">
        <title>Uliginosibacterium paludis KCTC:42655.</title>
        <authorList>
            <person name="Kim M.K."/>
        </authorList>
    </citation>
    <scope>NUCLEOTIDE SEQUENCE [LARGE SCALE GENOMIC DNA]</scope>
    <source>
        <strain evidence="10 11">KCTC 42655</strain>
    </source>
</reference>
<proteinExistence type="inferred from homology"/>
<evidence type="ECO:0000256" key="3">
    <source>
        <dbReference type="ARBA" id="ARBA00022723"/>
    </source>
</evidence>
<evidence type="ECO:0000256" key="8">
    <source>
        <dbReference type="HAMAP-Rule" id="MF_02040"/>
    </source>
</evidence>
<evidence type="ECO:0000256" key="1">
    <source>
        <dbReference type="ARBA" id="ARBA00007352"/>
    </source>
</evidence>
<feature type="binding site" evidence="8">
    <location>
        <begin position="106"/>
        <end position="113"/>
    </location>
    <ligand>
        <name>ATP</name>
        <dbReference type="ChEBI" id="CHEBI:30616"/>
    </ligand>
</feature>
<dbReference type="SUPFAM" id="SSF52540">
    <property type="entry name" value="P-loop containing nucleoside triphosphate hydrolases"/>
    <property type="match status" value="1"/>
</dbReference>
<keyword evidence="3 8" id="KW-0479">Metal-binding</keyword>
<dbReference type="EMBL" id="JBEWLZ010000009">
    <property type="protein sequence ID" value="MET1491167.1"/>
    <property type="molecule type" value="Genomic_DNA"/>
</dbReference>
<dbReference type="Pfam" id="PF01883">
    <property type="entry name" value="FeS_assembly_P"/>
    <property type="match status" value="1"/>
</dbReference>
<dbReference type="Pfam" id="PF10609">
    <property type="entry name" value="ParA"/>
    <property type="match status" value="1"/>
</dbReference>
<dbReference type="Proteomes" id="UP001548590">
    <property type="component" value="Unassembled WGS sequence"/>
</dbReference>
<keyword evidence="11" id="KW-1185">Reference proteome</keyword>
<comment type="similarity">
    <text evidence="1">In the N-terminal section; belongs to the MIP18 family.</text>
</comment>
<comment type="similarity">
    <text evidence="2">In the C-terminal section; belongs to the Mrp/NBP35 ATP-binding proteins family.</text>
</comment>
<evidence type="ECO:0000256" key="4">
    <source>
        <dbReference type="ARBA" id="ARBA00022741"/>
    </source>
</evidence>
<keyword evidence="4 8" id="KW-0547">Nucleotide-binding</keyword>
<dbReference type="RefSeq" id="WP_345928658.1">
    <property type="nucleotide sequence ID" value="NZ_JBDIVF010000007.1"/>
</dbReference>
<dbReference type="Gene3D" id="3.30.300.130">
    <property type="entry name" value="Fe-S cluster assembly (FSCA)"/>
    <property type="match status" value="1"/>
</dbReference>
<dbReference type="InterPro" id="IPR019591">
    <property type="entry name" value="Mrp/NBP35_ATP-bd"/>
</dbReference>
<dbReference type="InterPro" id="IPR034904">
    <property type="entry name" value="FSCA_dom_sf"/>
</dbReference>
<dbReference type="PANTHER" id="PTHR42961:SF2">
    <property type="entry name" value="IRON-SULFUR PROTEIN NUBPL"/>
    <property type="match status" value="1"/>
</dbReference>
<comment type="similarity">
    <text evidence="8">Belongs to the Mrp/NBP35 ATP-binding proteins family.</text>
</comment>
<dbReference type="InterPro" id="IPR044304">
    <property type="entry name" value="NUBPL-like"/>
</dbReference>
<name>A0ABV2CTD0_9RHOO</name>
<dbReference type="InterPro" id="IPR033756">
    <property type="entry name" value="YlxH/NBP35"/>
</dbReference>
<dbReference type="PROSITE" id="PS01215">
    <property type="entry name" value="MRP"/>
    <property type="match status" value="1"/>
</dbReference>
<keyword evidence="5 8" id="KW-0067">ATP-binding</keyword>
<dbReference type="Gene3D" id="3.40.50.300">
    <property type="entry name" value="P-loop containing nucleotide triphosphate hydrolases"/>
    <property type="match status" value="1"/>
</dbReference>
<feature type="domain" description="MIP18 family-like" evidence="9">
    <location>
        <begin position="8"/>
        <end position="76"/>
    </location>
</feature>
<keyword evidence="7 8" id="KW-0411">Iron-sulfur</keyword>
<keyword evidence="8" id="KW-0378">Hydrolase</keyword>
<sequence>MSTTETSLLAVLGELIDPNTGKSYASAKTIKSVRLADGKAEITAELGYPAASQFTAIAQQLEAAARTQPGVNTASASVSSRVVAHAVQGNVKLLPGVKNIIAVSSGKGGVGKSTTAVNLALALAQEGARVGLLDADIYGPSQPQMLGISDAQPQSEDGKTMMPLEAHGLQANSIGFLIDPEQPMVWRGPMVTQALRQLLFETNWKDLDYLVIDMPPGTGDIQLTLAQTVPVTGSVIVTTPQDIALLDARKGLKMFEKVGIPILGIVENMSIHICSNCGHAEHIFGAGGGEAMCAEYGVPHLGSLPLDIRIRTQTDAGAPTVVTEPESAIAEAYRSIARKVAVSIAEKQRDMRLRFPTIVVNKD</sequence>
<dbReference type="InterPro" id="IPR000808">
    <property type="entry name" value="Mrp-like_CS"/>
</dbReference>
<protein>
    <recommendedName>
        <fullName evidence="8">Iron-sulfur cluster carrier protein</fullName>
    </recommendedName>
</protein>
<comment type="function">
    <text evidence="8">Binds and transfers iron-sulfur (Fe-S) clusters to target apoproteins. Can hydrolyze ATP.</text>
</comment>
<dbReference type="CDD" id="cd02037">
    <property type="entry name" value="Mrp_NBP35"/>
    <property type="match status" value="1"/>
</dbReference>
<dbReference type="HAMAP" id="MF_02040">
    <property type="entry name" value="Mrp_NBP35"/>
    <property type="match status" value="1"/>
</dbReference>
<evidence type="ECO:0000256" key="2">
    <source>
        <dbReference type="ARBA" id="ARBA00008205"/>
    </source>
</evidence>
<evidence type="ECO:0000256" key="7">
    <source>
        <dbReference type="ARBA" id="ARBA00023014"/>
    </source>
</evidence>
<dbReference type="InterPro" id="IPR027417">
    <property type="entry name" value="P-loop_NTPase"/>
</dbReference>